<feature type="chain" id="PRO_5043386855" evidence="1">
    <location>
        <begin position="19"/>
        <end position="140"/>
    </location>
</feature>
<dbReference type="PANTHER" id="PTHR35535:SF1">
    <property type="entry name" value="HEAT SHOCK PROTEIN HSLJ"/>
    <property type="match status" value="1"/>
</dbReference>
<keyword evidence="1" id="KW-0732">Signal</keyword>
<keyword evidence="5" id="KW-1185">Reference proteome</keyword>
<dbReference type="AlphaFoldDB" id="A0AAW7JSH9"/>
<dbReference type="Gene3D" id="2.40.128.270">
    <property type="match status" value="1"/>
</dbReference>
<dbReference type="Proteomes" id="UP001167831">
    <property type="component" value="Unassembled WGS sequence"/>
</dbReference>
<reference evidence="4" key="1">
    <citation type="submission" date="2023-06" db="EMBL/GenBank/DDBJ databases">
        <authorList>
            <person name="Zeman M."/>
            <person name="Kubasova T."/>
            <person name="Jahodarova E."/>
            <person name="Nykrynova M."/>
            <person name="Rychlik I."/>
        </authorList>
    </citation>
    <scope>NUCLEOTIDE SEQUENCE</scope>
    <source>
        <strain evidence="4">ET15</strain>
        <strain evidence="3">ET37</strain>
    </source>
</reference>
<evidence type="ECO:0000313" key="3">
    <source>
        <dbReference type="EMBL" id="MDN0021741.1"/>
    </source>
</evidence>
<gene>
    <name evidence="3" type="ORF">QVN81_01695</name>
    <name evidence="4" type="ORF">QVN84_01685</name>
</gene>
<sequence>MKKVLFAICMTAFLASCATSGKIRSISALAGEWNITEVEGKAVGAGNDGNAPFIGFDTKENRVYGSTGCNRLTGALNANVETGTIDFGALGSTRMMCADMKTEQAVLGALGKVSTFSMQKKGVLEFKDSTGKTVMTLKHK</sequence>
<dbReference type="EMBL" id="JAUEIE010000001">
    <property type="protein sequence ID" value="MDN0021741.1"/>
    <property type="molecule type" value="Genomic_DNA"/>
</dbReference>
<dbReference type="RefSeq" id="WP_021992546.1">
    <property type="nucleotide sequence ID" value="NZ_CALUKV010000011.1"/>
</dbReference>
<dbReference type="EMBL" id="JAUEIF010000001">
    <property type="protein sequence ID" value="MDN0024237.1"/>
    <property type="molecule type" value="Genomic_DNA"/>
</dbReference>
<evidence type="ECO:0000313" key="6">
    <source>
        <dbReference type="Proteomes" id="UP001168478"/>
    </source>
</evidence>
<reference evidence="4" key="2">
    <citation type="submission" date="2023-08" db="EMBL/GenBank/DDBJ databases">
        <title>Identification and characterization of horizontal gene transfer across gut microbiota members of farm animals based on homology search.</title>
        <authorList>
            <person name="Schwarzerova J."/>
            <person name="Nykrynova M."/>
            <person name="Jureckova K."/>
            <person name="Cejkova D."/>
            <person name="Rychlik I."/>
        </authorList>
    </citation>
    <scope>NUCLEOTIDE SEQUENCE</scope>
    <source>
        <strain evidence="4">ET15</strain>
        <strain evidence="3">ET37</strain>
    </source>
</reference>
<evidence type="ECO:0000313" key="5">
    <source>
        <dbReference type="Proteomes" id="UP001167831"/>
    </source>
</evidence>
<dbReference type="InterPro" id="IPR038670">
    <property type="entry name" value="HslJ-like_sf"/>
</dbReference>
<dbReference type="PROSITE" id="PS51257">
    <property type="entry name" value="PROKAR_LIPOPROTEIN"/>
    <property type="match status" value="1"/>
</dbReference>
<evidence type="ECO:0000256" key="1">
    <source>
        <dbReference type="SAM" id="SignalP"/>
    </source>
</evidence>
<accession>A0AAW7JSH9</accession>
<evidence type="ECO:0000259" key="2">
    <source>
        <dbReference type="Pfam" id="PF03724"/>
    </source>
</evidence>
<proteinExistence type="predicted"/>
<organism evidence="4 6">
    <name type="scientific">Leyella lascolaii</name>
    <dbReference type="NCBI Taxonomy" id="1776379"/>
    <lineage>
        <taxon>Bacteria</taxon>
        <taxon>Pseudomonadati</taxon>
        <taxon>Bacteroidota</taxon>
        <taxon>Bacteroidia</taxon>
        <taxon>Bacteroidales</taxon>
        <taxon>Prevotellaceae</taxon>
        <taxon>Leyella</taxon>
    </lineage>
</organism>
<name>A0AAW7JSH9_9BACT</name>
<feature type="signal peptide" evidence="1">
    <location>
        <begin position="1"/>
        <end position="18"/>
    </location>
</feature>
<dbReference type="Pfam" id="PF03724">
    <property type="entry name" value="META"/>
    <property type="match status" value="1"/>
</dbReference>
<protein>
    <submittedName>
        <fullName evidence="4">META domain-containing protein</fullName>
    </submittedName>
</protein>
<dbReference type="PANTHER" id="PTHR35535">
    <property type="entry name" value="HEAT SHOCK PROTEIN HSLJ"/>
    <property type="match status" value="1"/>
</dbReference>
<comment type="caution">
    <text evidence="4">The sequence shown here is derived from an EMBL/GenBank/DDBJ whole genome shotgun (WGS) entry which is preliminary data.</text>
</comment>
<feature type="domain" description="DUF306" evidence="2">
    <location>
        <begin position="29"/>
        <end position="138"/>
    </location>
</feature>
<dbReference type="Proteomes" id="UP001168478">
    <property type="component" value="Unassembled WGS sequence"/>
</dbReference>
<dbReference type="InterPro" id="IPR053147">
    <property type="entry name" value="Hsp_HslJ-like"/>
</dbReference>
<evidence type="ECO:0000313" key="4">
    <source>
        <dbReference type="EMBL" id="MDN0024237.1"/>
    </source>
</evidence>
<dbReference type="InterPro" id="IPR005184">
    <property type="entry name" value="DUF306_Meta_HslJ"/>
</dbReference>